<keyword evidence="2" id="KW-1185">Reference proteome</keyword>
<proteinExistence type="predicted"/>
<dbReference type="OrthoDB" id="552259at2759"/>
<sequence>MRKSLSSTTDKNPAFVKMIAETSANHHFEEIDREVSSLVKERIDEKLFSVLDGLFRVEQPLDMDMMYINLWAEEIVMEEHLVLDIMFLLYFDPSCFCSFSRWKELYALFKDRVFVGTNVERLSLTTEAGSLIEHVKHQCVLIILEGLELDKLLLMVYEDAPFSQGRHPFACSDLLQQIYRLIGGVNALEVKEYAPLLLGLGAFCCLVSFLPMADSGILDSNHTYYIHQAYEAGAFKYIKNMLCHRGMKETLVDGYKYVVRSMMSTFVAAYDISSQSDTTVVEDVIDILSLIYSGQETLCTEFWDRENILDAPLRNLLCSLRKYFPYKMKTLVHFLTGLAGGQWAAECV</sequence>
<dbReference type="OMA" id="WEVDICA"/>
<comment type="caution">
    <text evidence="1">The sequence shown here is derived from an EMBL/GenBank/DDBJ whole genome shotgun (WGS) entry which is preliminary data.</text>
</comment>
<dbReference type="GO" id="GO:0017056">
    <property type="term" value="F:structural constituent of nuclear pore"/>
    <property type="evidence" value="ECO:0007669"/>
    <property type="project" value="InterPro"/>
</dbReference>
<evidence type="ECO:0000313" key="1">
    <source>
        <dbReference type="EMBL" id="KAH7373926.1"/>
    </source>
</evidence>
<organism evidence="1 2">
    <name type="scientific">Ceratopteris richardii</name>
    <name type="common">Triangle waterfern</name>
    <dbReference type="NCBI Taxonomy" id="49495"/>
    <lineage>
        <taxon>Eukaryota</taxon>
        <taxon>Viridiplantae</taxon>
        <taxon>Streptophyta</taxon>
        <taxon>Embryophyta</taxon>
        <taxon>Tracheophyta</taxon>
        <taxon>Polypodiopsida</taxon>
        <taxon>Polypodiidae</taxon>
        <taxon>Polypodiales</taxon>
        <taxon>Pteridineae</taxon>
        <taxon>Pteridaceae</taxon>
        <taxon>Parkerioideae</taxon>
        <taxon>Ceratopteris</taxon>
    </lineage>
</organism>
<name>A0A8T2SZV5_CERRI</name>
<dbReference type="PANTHER" id="PTHR31431:SF1">
    <property type="entry name" value="NUCLEOPORIN NUP188"/>
    <property type="match status" value="1"/>
</dbReference>
<dbReference type="InterPro" id="IPR044840">
    <property type="entry name" value="Nup188"/>
</dbReference>
<gene>
    <name evidence="1" type="ORF">KP509_17G079700</name>
</gene>
<dbReference type="EMBL" id="CM035422">
    <property type="protein sequence ID" value="KAH7373926.1"/>
    <property type="molecule type" value="Genomic_DNA"/>
</dbReference>
<dbReference type="GO" id="GO:0044611">
    <property type="term" value="C:nuclear pore inner ring"/>
    <property type="evidence" value="ECO:0007669"/>
    <property type="project" value="TreeGrafter"/>
</dbReference>
<dbReference type="PANTHER" id="PTHR31431">
    <property type="entry name" value="NUCLEOPORIN NUP188 HOMOLOG"/>
    <property type="match status" value="1"/>
</dbReference>
<dbReference type="GO" id="GO:0006405">
    <property type="term" value="P:RNA export from nucleus"/>
    <property type="evidence" value="ECO:0007669"/>
    <property type="project" value="TreeGrafter"/>
</dbReference>
<accession>A0A8T2SZV5</accession>
<evidence type="ECO:0000313" key="2">
    <source>
        <dbReference type="Proteomes" id="UP000825935"/>
    </source>
</evidence>
<dbReference type="AlphaFoldDB" id="A0A8T2SZV5"/>
<protein>
    <submittedName>
        <fullName evidence="1">Uncharacterized protein</fullName>
    </submittedName>
</protein>
<dbReference type="GO" id="GO:0006606">
    <property type="term" value="P:protein import into nucleus"/>
    <property type="evidence" value="ECO:0007669"/>
    <property type="project" value="TreeGrafter"/>
</dbReference>
<dbReference type="Proteomes" id="UP000825935">
    <property type="component" value="Chromosome 17"/>
</dbReference>
<reference evidence="1" key="1">
    <citation type="submission" date="2021-08" db="EMBL/GenBank/DDBJ databases">
        <title>WGS assembly of Ceratopteris richardii.</title>
        <authorList>
            <person name="Marchant D.B."/>
            <person name="Chen G."/>
            <person name="Jenkins J."/>
            <person name="Shu S."/>
            <person name="Leebens-Mack J."/>
            <person name="Grimwood J."/>
            <person name="Schmutz J."/>
            <person name="Soltis P."/>
            <person name="Soltis D."/>
            <person name="Chen Z.-H."/>
        </authorList>
    </citation>
    <scope>NUCLEOTIDE SEQUENCE</scope>
    <source>
        <strain evidence="1">Whitten #5841</strain>
        <tissue evidence="1">Leaf</tissue>
    </source>
</reference>